<dbReference type="AlphaFoldDB" id="A0A5A7R2Z1"/>
<accession>A0A5A7R2Z1</accession>
<comment type="caution">
    <text evidence="1">The sequence shown here is derived from an EMBL/GenBank/DDBJ whole genome shotgun (WGS) entry which is preliminary data.</text>
</comment>
<evidence type="ECO:0000313" key="2">
    <source>
        <dbReference type="Proteomes" id="UP000325081"/>
    </source>
</evidence>
<gene>
    <name evidence="1" type="ORF">STAS_28471</name>
</gene>
<protein>
    <submittedName>
        <fullName evidence="1">Xylose isomerase</fullName>
    </submittedName>
</protein>
<evidence type="ECO:0000313" key="1">
    <source>
        <dbReference type="EMBL" id="GER51117.1"/>
    </source>
</evidence>
<keyword evidence="1" id="KW-0413">Isomerase</keyword>
<sequence length="156" mass="17664">MGFPARFRTSAVVMMADLIAAGDQSGCVLLSSAATPLRSATLPGYLHLGLKYPASKSQDLQCWVLWKKRQQPLDINKRQKILRETLWLVSRLAFEELARSVSQHHSCPQLPVHSTRANSESPGYPIHYTIVVRAIVSRRDADNDTMLHRSKRSYRH</sequence>
<name>A0A5A7R2Z1_STRAF</name>
<dbReference type="GO" id="GO:0016853">
    <property type="term" value="F:isomerase activity"/>
    <property type="evidence" value="ECO:0007669"/>
    <property type="project" value="UniProtKB-KW"/>
</dbReference>
<reference evidence="2" key="1">
    <citation type="journal article" date="2019" name="Curr. Biol.">
        <title>Genome Sequence of Striga asiatica Provides Insight into the Evolution of Plant Parasitism.</title>
        <authorList>
            <person name="Yoshida S."/>
            <person name="Kim S."/>
            <person name="Wafula E.K."/>
            <person name="Tanskanen J."/>
            <person name="Kim Y.M."/>
            <person name="Honaas L."/>
            <person name="Yang Z."/>
            <person name="Spallek T."/>
            <person name="Conn C.E."/>
            <person name="Ichihashi Y."/>
            <person name="Cheong K."/>
            <person name="Cui S."/>
            <person name="Der J.P."/>
            <person name="Gundlach H."/>
            <person name="Jiao Y."/>
            <person name="Hori C."/>
            <person name="Ishida J.K."/>
            <person name="Kasahara H."/>
            <person name="Kiba T."/>
            <person name="Kim M.S."/>
            <person name="Koo N."/>
            <person name="Laohavisit A."/>
            <person name="Lee Y.H."/>
            <person name="Lumba S."/>
            <person name="McCourt P."/>
            <person name="Mortimer J.C."/>
            <person name="Mutuku J.M."/>
            <person name="Nomura T."/>
            <person name="Sasaki-Sekimoto Y."/>
            <person name="Seto Y."/>
            <person name="Wang Y."/>
            <person name="Wakatake T."/>
            <person name="Sakakibara H."/>
            <person name="Demura T."/>
            <person name="Yamaguchi S."/>
            <person name="Yoneyama K."/>
            <person name="Manabe R.I."/>
            <person name="Nelson D.C."/>
            <person name="Schulman A.H."/>
            <person name="Timko M.P."/>
            <person name="dePamphilis C.W."/>
            <person name="Choi D."/>
            <person name="Shirasu K."/>
        </authorList>
    </citation>
    <scope>NUCLEOTIDE SEQUENCE [LARGE SCALE GENOMIC DNA]</scope>
    <source>
        <strain evidence="2">cv. UVA1</strain>
    </source>
</reference>
<proteinExistence type="predicted"/>
<dbReference type="Proteomes" id="UP000325081">
    <property type="component" value="Unassembled WGS sequence"/>
</dbReference>
<keyword evidence="2" id="KW-1185">Reference proteome</keyword>
<organism evidence="1 2">
    <name type="scientific">Striga asiatica</name>
    <name type="common">Asiatic witchweed</name>
    <name type="synonym">Buchnera asiatica</name>
    <dbReference type="NCBI Taxonomy" id="4170"/>
    <lineage>
        <taxon>Eukaryota</taxon>
        <taxon>Viridiplantae</taxon>
        <taxon>Streptophyta</taxon>
        <taxon>Embryophyta</taxon>
        <taxon>Tracheophyta</taxon>
        <taxon>Spermatophyta</taxon>
        <taxon>Magnoliopsida</taxon>
        <taxon>eudicotyledons</taxon>
        <taxon>Gunneridae</taxon>
        <taxon>Pentapetalae</taxon>
        <taxon>asterids</taxon>
        <taxon>lamiids</taxon>
        <taxon>Lamiales</taxon>
        <taxon>Orobanchaceae</taxon>
        <taxon>Buchnereae</taxon>
        <taxon>Striga</taxon>
    </lineage>
</organism>
<dbReference type="EMBL" id="BKCP01009515">
    <property type="protein sequence ID" value="GER51117.1"/>
    <property type="molecule type" value="Genomic_DNA"/>
</dbReference>